<evidence type="ECO:0000256" key="4">
    <source>
        <dbReference type="ARBA" id="ARBA00022989"/>
    </source>
</evidence>
<proteinExistence type="predicted"/>
<gene>
    <name evidence="10" type="ORF">AB6A40_007459</name>
</gene>
<evidence type="ECO:0000259" key="9">
    <source>
        <dbReference type="PROSITE" id="PS51534"/>
    </source>
</evidence>
<evidence type="ECO:0000256" key="6">
    <source>
        <dbReference type="ARBA" id="ARBA00023170"/>
    </source>
</evidence>
<comment type="caution">
    <text evidence="10">The sequence shown here is derived from an EMBL/GenBank/DDBJ whole genome shotgun (WGS) entry which is preliminary data.</text>
</comment>
<dbReference type="PROSITE" id="PS51534">
    <property type="entry name" value="SEFIR"/>
    <property type="match status" value="1"/>
</dbReference>
<keyword evidence="2 8" id="KW-0812">Transmembrane</keyword>
<dbReference type="AlphaFoldDB" id="A0ABD6ELA6"/>
<evidence type="ECO:0000256" key="3">
    <source>
        <dbReference type="ARBA" id="ARBA00022729"/>
    </source>
</evidence>
<keyword evidence="7" id="KW-0325">Glycoprotein</keyword>
<keyword evidence="11" id="KW-1185">Reference proteome</keyword>
<reference evidence="10 11" key="1">
    <citation type="submission" date="2024-08" db="EMBL/GenBank/DDBJ databases">
        <title>Gnathostoma spinigerum genome.</title>
        <authorList>
            <person name="Gonzalez-Bertolin B."/>
            <person name="Monzon S."/>
            <person name="Zaballos A."/>
            <person name="Jimenez P."/>
            <person name="Dekumyoy P."/>
            <person name="Varona S."/>
            <person name="Cuesta I."/>
            <person name="Sumanam S."/>
            <person name="Adisakwattana P."/>
            <person name="Gasser R.B."/>
            <person name="Hernandez-Gonzalez A."/>
            <person name="Young N.D."/>
            <person name="Perteguer M.J."/>
        </authorList>
    </citation>
    <scope>NUCLEOTIDE SEQUENCE [LARGE SCALE GENOMIC DNA]</scope>
    <source>
        <strain evidence="10">AL3</strain>
        <tissue evidence="10">Liver</tissue>
    </source>
</reference>
<dbReference type="InterPro" id="IPR013568">
    <property type="entry name" value="SEFIR_dom"/>
</dbReference>
<feature type="domain" description="SEFIR" evidence="9">
    <location>
        <begin position="93"/>
        <end position="235"/>
    </location>
</feature>
<evidence type="ECO:0000313" key="11">
    <source>
        <dbReference type="Proteomes" id="UP001608902"/>
    </source>
</evidence>
<keyword evidence="3" id="KW-0732">Signal</keyword>
<keyword evidence="6" id="KW-0675">Receptor</keyword>
<dbReference type="Pfam" id="PF08357">
    <property type="entry name" value="SEFIR"/>
    <property type="match status" value="1"/>
</dbReference>
<name>A0ABD6ELA6_9BILA</name>
<evidence type="ECO:0000256" key="8">
    <source>
        <dbReference type="SAM" id="Phobius"/>
    </source>
</evidence>
<accession>A0ABD6ELA6</accession>
<evidence type="ECO:0000256" key="5">
    <source>
        <dbReference type="ARBA" id="ARBA00023136"/>
    </source>
</evidence>
<dbReference type="PANTHER" id="PTHR15583:SF20">
    <property type="entry name" value="INTERLEUKIN CYTOKINE RECEPTOR-RELATED PROTEIN 1"/>
    <property type="match status" value="1"/>
</dbReference>
<organism evidence="10 11">
    <name type="scientific">Gnathostoma spinigerum</name>
    <dbReference type="NCBI Taxonomy" id="75299"/>
    <lineage>
        <taxon>Eukaryota</taxon>
        <taxon>Metazoa</taxon>
        <taxon>Ecdysozoa</taxon>
        <taxon>Nematoda</taxon>
        <taxon>Chromadorea</taxon>
        <taxon>Rhabditida</taxon>
        <taxon>Spirurina</taxon>
        <taxon>Gnathostomatomorpha</taxon>
        <taxon>Gnathostomatoidea</taxon>
        <taxon>Gnathostomatidae</taxon>
        <taxon>Gnathostoma</taxon>
    </lineage>
</organism>
<sequence length="428" mass="48932">MNQEGKKDLLSKVVTEITPRHYRDTIWSVLLLILLFLILFILVVLTYFLSVKYRRDQLSGKTVRIRFTSDRTRGLETPSVVPICQTPLIRNTNLRVLLVYSHDCAAHDAAVLSLAEYLRDCLNFEVHLDMWDSGEINRNLMDYITLSILNADKILIINSVGALYRYRDKVKREFRITRNRPGPYDDLFALQIDQALTCSSVISVRFCYTTFQIVLPPLSYALQYVLPDNLDPLISAMTETKMNIDPRRFSFSSSLSKLFSAVENMNDLIHSDRRWFERDHYHIPVVPCQPLDVLSKNASGEVASVRWNLFTEKQMPRTSISLSNEYERLLVTSVTRPTALEINSERISCSNRIPYTDHIYDTNSPPSERQSEPTFGVTVQIGSDVSHIPTHATDRDTSGSWDHLKGYAVSSQTDSGVFSCPFTTNLTL</sequence>
<dbReference type="Gene3D" id="3.40.50.11530">
    <property type="match status" value="1"/>
</dbReference>
<evidence type="ECO:0000256" key="1">
    <source>
        <dbReference type="ARBA" id="ARBA00004479"/>
    </source>
</evidence>
<evidence type="ECO:0000256" key="7">
    <source>
        <dbReference type="ARBA" id="ARBA00023180"/>
    </source>
</evidence>
<comment type="subcellular location">
    <subcellularLocation>
        <location evidence="1">Membrane</location>
        <topology evidence="1">Single-pass type I membrane protein</topology>
    </subcellularLocation>
</comment>
<dbReference type="InterPro" id="IPR039465">
    <property type="entry name" value="IL-17_rcpt-like"/>
</dbReference>
<protein>
    <recommendedName>
        <fullName evidence="9">SEFIR domain-containing protein</fullName>
    </recommendedName>
</protein>
<dbReference type="EMBL" id="JBGFUD010006022">
    <property type="protein sequence ID" value="MFH4980750.1"/>
    <property type="molecule type" value="Genomic_DNA"/>
</dbReference>
<evidence type="ECO:0000256" key="2">
    <source>
        <dbReference type="ARBA" id="ARBA00022692"/>
    </source>
</evidence>
<dbReference type="PANTHER" id="PTHR15583">
    <property type="entry name" value="INTERLEUKIN-17 RECEPTOR"/>
    <property type="match status" value="1"/>
</dbReference>
<evidence type="ECO:0000313" key="10">
    <source>
        <dbReference type="EMBL" id="MFH4980750.1"/>
    </source>
</evidence>
<dbReference type="GO" id="GO:0016020">
    <property type="term" value="C:membrane"/>
    <property type="evidence" value="ECO:0007669"/>
    <property type="project" value="UniProtKB-SubCell"/>
</dbReference>
<keyword evidence="4 8" id="KW-1133">Transmembrane helix</keyword>
<feature type="transmembrane region" description="Helical" evidence="8">
    <location>
        <begin position="26"/>
        <end position="49"/>
    </location>
</feature>
<dbReference type="Proteomes" id="UP001608902">
    <property type="component" value="Unassembled WGS sequence"/>
</dbReference>
<keyword evidence="5 8" id="KW-0472">Membrane</keyword>